<reference evidence="3" key="1">
    <citation type="submission" date="2016-05" db="EMBL/GenBank/DDBJ databases">
        <title>Comparative genomics of biotechnologically important yeasts.</title>
        <authorList>
            <consortium name="DOE Joint Genome Institute"/>
            <person name="Riley R."/>
            <person name="Haridas S."/>
            <person name="Wolfe K.H."/>
            <person name="Lopes M.R."/>
            <person name="Hittinger C.T."/>
            <person name="Goker M."/>
            <person name="Salamov A."/>
            <person name="Wisecaver J."/>
            <person name="Long T.M."/>
            <person name="Aerts A.L."/>
            <person name="Barry K."/>
            <person name="Choi C."/>
            <person name="Clum A."/>
            <person name="Coughlan A.Y."/>
            <person name="Deshpande S."/>
            <person name="Douglass A.P."/>
            <person name="Hanson S.J."/>
            <person name="Klenk H.-P."/>
            <person name="Labutti K."/>
            <person name="Lapidus A."/>
            <person name="Lindquist E."/>
            <person name="Lipzen A."/>
            <person name="Meier-Kolthoff J.P."/>
            <person name="Ohm R.A."/>
            <person name="Otillar R.P."/>
            <person name="Pangilinan J."/>
            <person name="Peng Y."/>
            <person name="Rokas A."/>
            <person name="Rosa C.A."/>
            <person name="Scheuner C."/>
            <person name="Sibirny A.A."/>
            <person name="Slot J.C."/>
            <person name="Stielow J.B."/>
            <person name="Sun H."/>
            <person name="Kurtzman C.P."/>
            <person name="Blackwell M."/>
            <person name="Grigoriev I.V."/>
            <person name="Jeffries T.W."/>
        </authorList>
    </citation>
    <scope>NUCLEOTIDE SEQUENCE [LARGE SCALE GENOMIC DNA]</scope>
    <source>
        <strain evidence="3">NRRL Y-2460</strain>
    </source>
</reference>
<dbReference type="EMBL" id="KV454013">
    <property type="protein sequence ID" value="ODV95879.1"/>
    <property type="molecule type" value="Genomic_DNA"/>
</dbReference>
<dbReference type="Gene3D" id="2.60.40.640">
    <property type="match status" value="1"/>
</dbReference>
<evidence type="ECO:0000313" key="3">
    <source>
        <dbReference type="Proteomes" id="UP000094236"/>
    </source>
</evidence>
<protein>
    <recommendedName>
        <fullName evidence="1">Arrestin-like N-terminal domain-containing protein</fullName>
    </recommendedName>
</protein>
<name>A0A1E4TVX3_PACTA</name>
<dbReference type="InterPro" id="IPR014752">
    <property type="entry name" value="Arrestin-like_C"/>
</dbReference>
<evidence type="ECO:0000259" key="1">
    <source>
        <dbReference type="Pfam" id="PF00339"/>
    </source>
</evidence>
<feature type="domain" description="Arrestin-like N-terminal" evidence="1">
    <location>
        <begin position="56"/>
        <end position="178"/>
    </location>
</feature>
<keyword evidence="3" id="KW-1185">Reference proteome</keyword>
<dbReference type="STRING" id="669874.A0A1E4TVX3"/>
<dbReference type="Pfam" id="PF00339">
    <property type="entry name" value="Arrestin_N"/>
    <property type="match status" value="1"/>
</dbReference>
<dbReference type="Proteomes" id="UP000094236">
    <property type="component" value="Unassembled WGS sequence"/>
</dbReference>
<dbReference type="InterPro" id="IPR011021">
    <property type="entry name" value="Arrestin-like_N"/>
</dbReference>
<sequence>MKHLSHYLSPFLQNKINNGNTDGNGRSIEASIEIPQTAVYLKGVPLAERLSNSPSTLRGTVIINIQKMNHVKINSIVVQLVCTYLKSGLLNNKSNKLLSTPLNIEEELFKESIILFISTPTAATNVHSDKLCFSAGVNYRYPFQFAISPTAPESVSTIFGSIEYKVKLLIDCGDTMLTADEKIQVIRANGEISGLKSESTIVQGCWRNLLNYKFIVGAKVVNINNDLNINIEVNPIFRENYMVHGISIFLIQQIQYNYDKDKKACIDNNFAKVNQTQKILLREYPVDFMDLQEDGSIVFDWSIPITEYIKRPTQSFRIYPYTSHLGLPNNIPSLKISHNIKISVFLEELNPERENKMESIEKIGPPITSTSSSSLLSVLSPHNVFNRSCSNSYITSPNRNDFFIDSNQDTEQNFPPKKIELSSNSPVFMLHPDSVDEIPPAYSFFEDVDQDSVYNSDYEDSSTNNDFQYNKNYVTESSNSATTYSYGTVPERNPARANSVSSHTSSNSWFDIVEKWNGQLPPSYNDLECGYNSRDGNIII</sequence>
<dbReference type="OrthoDB" id="2333384at2759"/>
<organism evidence="2 3">
    <name type="scientific">Pachysolen tannophilus NRRL Y-2460</name>
    <dbReference type="NCBI Taxonomy" id="669874"/>
    <lineage>
        <taxon>Eukaryota</taxon>
        <taxon>Fungi</taxon>
        <taxon>Dikarya</taxon>
        <taxon>Ascomycota</taxon>
        <taxon>Saccharomycotina</taxon>
        <taxon>Pichiomycetes</taxon>
        <taxon>Pachysolenaceae</taxon>
        <taxon>Pachysolen</taxon>
    </lineage>
</organism>
<evidence type="ECO:0000313" key="2">
    <source>
        <dbReference type="EMBL" id="ODV95879.1"/>
    </source>
</evidence>
<proteinExistence type="predicted"/>
<gene>
    <name evidence="2" type="ORF">PACTADRAFT_49319</name>
</gene>
<dbReference type="AlphaFoldDB" id="A0A1E4TVX3"/>
<accession>A0A1E4TVX3</accession>